<dbReference type="GO" id="GO:0051315">
    <property type="term" value="P:attachment of mitotic spindle microtubules to kinetochore"/>
    <property type="evidence" value="ECO:0007669"/>
    <property type="project" value="UniProtKB-UniRule"/>
</dbReference>
<comment type="similarity">
    <text evidence="1 10">Belongs to the NDC80/HEC1 family.</text>
</comment>
<dbReference type="InterPro" id="IPR055260">
    <property type="entry name" value="Ndc80_CH"/>
</dbReference>
<name>A0A9P6MCG9_9FUNG</name>
<sequence length="82" mass="9201">MNDNRRDSSFGPRQSFNSATSVGLPILNTNVTIRDPRPVKDKTFQKALIHNLVGFLSQSGYPHAISVKNLVQPTNKDFQDIF</sequence>
<keyword evidence="7 10" id="KW-0539">Nucleus</keyword>
<proteinExistence type="inferred from homology"/>
<evidence type="ECO:0000256" key="1">
    <source>
        <dbReference type="ARBA" id="ARBA00007050"/>
    </source>
</evidence>
<evidence type="ECO:0000313" key="13">
    <source>
        <dbReference type="EMBL" id="KAF9991783.1"/>
    </source>
</evidence>
<dbReference type="OrthoDB" id="2414415at2759"/>
<feature type="region of interest" description="Disordered" evidence="11">
    <location>
        <begin position="1"/>
        <end position="21"/>
    </location>
</feature>
<dbReference type="Pfam" id="PF03801">
    <property type="entry name" value="Ndc80_HEC"/>
    <property type="match status" value="1"/>
</dbReference>
<evidence type="ECO:0000256" key="7">
    <source>
        <dbReference type="ARBA" id="ARBA00023242"/>
    </source>
</evidence>
<evidence type="ECO:0000256" key="9">
    <source>
        <dbReference type="ARBA" id="ARBA00023328"/>
    </source>
</evidence>
<dbReference type="AlphaFoldDB" id="A0A9P6MCG9"/>
<comment type="subcellular location">
    <subcellularLocation>
        <location evidence="10">Chromosome</location>
        <location evidence="10">Centromere</location>
        <location evidence="10">Kinetochore</location>
    </subcellularLocation>
    <subcellularLocation>
        <location evidence="10">Nucleus</location>
    </subcellularLocation>
</comment>
<dbReference type="EMBL" id="JAAAHW010002530">
    <property type="protein sequence ID" value="KAF9991783.1"/>
    <property type="molecule type" value="Genomic_DNA"/>
</dbReference>
<feature type="non-terminal residue" evidence="13">
    <location>
        <position position="1"/>
    </location>
</feature>
<evidence type="ECO:0000313" key="14">
    <source>
        <dbReference type="Proteomes" id="UP000749646"/>
    </source>
</evidence>
<keyword evidence="3 10" id="KW-0132">Cell division</keyword>
<gene>
    <name evidence="13" type="primary">NDC80_1</name>
    <name evidence="13" type="ORF">BGZ65_000093</name>
</gene>
<keyword evidence="2 10" id="KW-0158">Chromosome</keyword>
<feature type="compositionally biased region" description="Polar residues" evidence="11">
    <location>
        <begin position="11"/>
        <end position="21"/>
    </location>
</feature>
<evidence type="ECO:0000256" key="6">
    <source>
        <dbReference type="ARBA" id="ARBA00023054"/>
    </source>
</evidence>
<dbReference type="PANTHER" id="PTHR10643">
    <property type="entry name" value="KINETOCHORE PROTEIN NDC80"/>
    <property type="match status" value="1"/>
</dbReference>
<dbReference type="Proteomes" id="UP000749646">
    <property type="component" value="Unassembled WGS sequence"/>
</dbReference>
<protein>
    <recommendedName>
        <fullName evidence="10">Kinetochore protein NDC80</fullName>
    </recommendedName>
</protein>
<dbReference type="Gene3D" id="1.10.418.30">
    <property type="entry name" value="Ncd80 complex, Ncd80 subunit"/>
    <property type="match status" value="1"/>
</dbReference>
<keyword evidence="8 10" id="KW-0131">Cell cycle</keyword>
<dbReference type="PANTHER" id="PTHR10643:SF2">
    <property type="entry name" value="KINETOCHORE PROTEIN NDC80 HOMOLOG"/>
    <property type="match status" value="1"/>
</dbReference>
<keyword evidence="6" id="KW-0175">Coiled coil</keyword>
<accession>A0A9P6MCG9</accession>
<dbReference type="GO" id="GO:0051301">
    <property type="term" value="P:cell division"/>
    <property type="evidence" value="ECO:0007669"/>
    <property type="project" value="UniProtKB-UniRule"/>
</dbReference>
<evidence type="ECO:0000256" key="3">
    <source>
        <dbReference type="ARBA" id="ARBA00022618"/>
    </source>
</evidence>
<keyword evidence="5 10" id="KW-0995">Kinetochore</keyword>
<organism evidence="13 14">
    <name type="scientific">Modicella reniformis</name>
    <dbReference type="NCBI Taxonomy" id="1440133"/>
    <lineage>
        <taxon>Eukaryota</taxon>
        <taxon>Fungi</taxon>
        <taxon>Fungi incertae sedis</taxon>
        <taxon>Mucoromycota</taxon>
        <taxon>Mortierellomycotina</taxon>
        <taxon>Mortierellomycetes</taxon>
        <taxon>Mortierellales</taxon>
        <taxon>Mortierellaceae</taxon>
        <taxon>Modicella</taxon>
    </lineage>
</organism>
<keyword evidence="4 10" id="KW-0498">Mitosis</keyword>
<evidence type="ECO:0000256" key="11">
    <source>
        <dbReference type="SAM" id="MobiDB-lite"/>
    </source>
</evidence>
<dbReference type="GO" id="GO:0031262">
    <property type="term" value="C:Ndc80 complex"/>
    <property type="evidence" value="ECO:0007669"/>
    <property type="project" value="UniProtKB-UniRule"/>
</dbReference>
<keyword evidence="14" id="KW-1185">Reference proteome</keyword>
<evidence type="ECO:0000256" key="4">
    <source>
        <dbReference type="ARBA" id="ARBA00022776"/>
    </source>
</evidence>
<evidence type="ECO:0000256" key="5">
    <source>
        <dbReference type="ARBA" id="ARBA00022838"/>
    </source>
</evidence>
<comment type="caution">
    <text evidence="13">The sequence shown here is derived from an EMBL/GenBank/DDBJ whole genome shotgun (WGS) entry which is preliminary data.</text>
</comment>
<comment type="function">
    <text evidence="10">Acts as a component of the essential kinetochore-associated NDC80 complex, which is required for chromosome segregation and spindle checkpoint activity.</text>
</comment>
<dbReference type="GO" id="GO:0005634">
    <property type="term" value="C:nucleus"/>
    <property type="evidence" value="ECO:0007669"/>
    <property type="project" value="UniProtKB-SubCell"/>
</dbReference>
<evidence type="ECO:0000256" key="2">
    <source>
        <dbReference type="ARBA" id="ARBA00022454"/>
    </source>
</evidence>
<comment type="subunit">
    <text evidence="10">Component of the NDC80 complex.</text>
</comment>
<evidence type="ECO:0000259" key="12">
    <source>
        <dbReference type="Pfam" id="PF03801"/>
    </source>
</evidence>
<dbReference type="InterPro" id="IPR038273">
    <property type="entry name" value="Ndc80_sf"/>
</dbReference>
<keyword evidence="9 10" id="KW-0137">Centromere</keyword>
<reference evidence="13" key="1">
    <citation type="journal article" date="2020" name="Fungal Divers.">
        <title>Resolving the Mortierellaceae phylogeny through synthesis of multi-gene phylogenetics and phylogenomics.</title>
        <authorList>
            <person name="Vandepol N."/>
            <person name="Liber J."/>
            <person name="Desiro A."/>
            <person name="Na H."/>
            <person name="Kennedy M."/>
            <person name="Barry K."/>
            <person name="Grigoriev I.V."/>
            <person name="Miller A.N."/>
            <person name="O'Donnell K."/>
            <person name="Stajich J.E."/>
            <person name="Bonito G."/>
        </authorList>
    </citation>
    <scope>NUCLEOTIDE SEQUENCE</scope>
    <source>
        <strain evidence="13">MES-2147</strain>
    </source>
</reference>
<dbReference type="InterPro" id="IPR005550">
    <property type="entry name" value="Kinetochore_Ndc80"/>
</dbReference>
<feature type="domain" description="Kinetochore protein Ndc80 CH" evidence="12">
    <location>
        <begin position="5"/>
        <end position="82"/>
    </location>
</feature>
<evidence type="ECO:0000256" key="10">
    <source>
        <dbReference type="RuleBase" id="RU368072"/>
    </source>
</evidence>
<evidence type="ECO:0000256" key="8">
    <source>
        <dbReference type="ARBA" id="ARBA00023306"/>
    </source>
</evidence>